<dbReference type="EMBL" id="JAFBEB010000012">
    <property type="protein sequence ID" value="MBM7591443.1"/>
    <property type="molecule type" value="Genomic_DNA"/>
</dbReference>
<proteinExistence type="predicted"/>
<dbReference type="Proteomes" id="UP000717624">
    <property type="component" value="Unassembled WGS sequence"/>
</dbReference>
<comment type="caution">
    <text evidence="2">The sequence shown here is derived from an EMBL/GenBank/DDBJ whole genome shotgun (WGS) entry which is preliminary data.</text>
</comment>
<feature type="chain" id="PRO_5037117867" evidence="1">
    <location>
        <begin position="25"/>
        <end position="227"/>
    </location>
</feature>
<organism evidence="2 3">
    <name type="scientific">Brevibacillus fulvus</name>
    <dbReference type="NCBI Taxonomy" id="1125967"/>
    <lineage>
        <taxon>Bacteria</taxon>
        <taxon>Bacillati</taxon>
        <taxon>Bacillota</taxon>
        <taxon>Bacilli</taxon>
        <taxon>Bacillales</taxon>
        <taxon>Paenibacillaceae</taxon>
        <taxon>Brevibacillus</taxon>
    </lineage>
</organism>
<dbReference type="RefSeq" id="WP_204519154.1">
    <property type="nucleotide sequence ID" value="NZ_BAABIN010000019.1"/>
</dbReference>
<evidence type="ECO:0000313" key="3">
    <source>
        <dbReference type="Proteomes" id="UP000717624"/>
    </source>
</evidence>
<accession>A0A938XVW7</accession>
<sequence>MKIWFKALLVMALLIGTAVSPAFAASSTGKLTVKLSTDSNKKVFNLGDTIELEAASTKKSDQFTAGFTVNGDADVIEATHEISGKKVISTGSFTPDKVGTYKIHYEISAVDAKGKTWLGKVDKEIKVEGAKISLSASPLTATMKQGDQLYLLVKYPVTQIDTDQKTELSSNYPELLDELPLADEERDGFYQKLFVFTPKKSGSYKLTFTVNNETSQGETTVSISVKK</sequence>
<name>A0A938XVW7_9BACL</name>
<feature type="signal peptide" evidence="1">
    <location>
        <begin position="1"/>
        <end position="24"/>
    </location>
</feature>
<keyword evidence="1" id="KW-0732">Signal</keyword>
<evidence type="ECO:0000256" key="1">
    <source>
        <dbReference type="SAM" id="SignalP"/>
    </source>
</evidence>
<gene>
    <name evidence="2" type="ORF">JOD01_003094</name>
</gene>
<dbReference type="AlphaFoldDB" id="A0A938XVW7"/>
<protein>
    <submittedName>
        <fullName evidence="2">Uncharacterized protein</fullName>
    </submittedName>
</protein>
<keyword evidence="3" id="KW-1185">Reference proteome</keyword>
<evidence type="ECO:0000313" key="2">
    <source>
        <dbReference type="EMBL" id="MBM7591443.1"/>
    </source>
</evidence>
<reference evidence="2" key="1">
    <citation type="submission" date="2021-01" db="EMBL/GenBank/DDBJ databases">
        <title>Genomic Encyclopedia of Type Strains, Phase IV (KMG-IV): sequencing the most valuable type-strain genomes for metagenomic binning, comparative biology and taxonomic classification.</title>
        <authorList>
            <person name="Goeker M."/>
        </authorList>
    </citation>
    <scope>NUCLEOTIDE SEQUENCE</scope>
    <source>
        <strain evidence="2">DSM 25523</strain>
    </source>
</reference>